<feature type="domain" description="KilA-N" evidence="1">
    <location>
        <begin position="52"/>
        <end position="176"/>
    </location>
</feature>
<accession>A0A5J4W4W6</accession>
<dbReference type="Proteomes" id="UP000324800">
    <property type="component" value="Unassembled WGS sequence"/>
</dbReference>
<proteinExistence type="predicted"/>
<name>A0A5J4W4W6_9EUKA</name>
<evidence type="ECO:0000313" key="3">
    <source>
        <dbReference type="Proteomes" id="UP000324800"/>
    </source>
</evidence>
<comment type="caution">
    <text evidence="2">The sequence shown here is derived from an EMBL/GenBank/DDBJ whole genome shotgun (WGS) entry which is preliminary data.</text>
</comment>
<evidence type="ECO:0000313" key="2">
    <source>
        <dbReference type="EMBL" id="KAA6389656.1"/>
    </source>
</evidence>
<evidence type="ECO:0000259" key="1">
    <source>
        <dbReference type="PROSITE" id="PS51301"/>
    </source>
</evidence>
<dbReference type="AlphaFoldDB" id="A0A5J4W4W6"/>
<protein>
    <recommendedName>
        <fullName evidence="1">KilA-N domain-containing protein</fullName>
    </recommendedName>
</protein>
<dbReference type="PANTHER" id="PTHR48135">
    <property type="match status" value="1"/>
</dbReference>
<dbReference type="EMBL" id="SNRW01003502">
    <property type="protein sequence ID" value="KAA6389656.1"/>
    <property type="molecule type" value="Genomic_DNA"/>
</dbReference>
<dbReference type="PANTHER" id="PTHR48135:SF1">
    <property type="entry name" value="KILA-N DOMAIN-CONTAINING PROTEIN"/>
    <property type="match status" value="1"/>
</dbReference>
<dbReference type="Pfam" id="PF04383">
    <property type="entry name" value="KilA-N"/>
    <property type="match status" value="1"/>
</dbReference>
<feature type="non-terminal residue" evidence="2">
    <location>
        <position position="1"/>
    </location>
</feature>
<dbReference type="InterPro" id="IPR018004">
    <property type="entry name" value="KilA/APSES_HTH"/>
</dbReference>
<sequence length="301" mass="35001">CDEYEDSLATPRASKTRRYNPVSDYTPFFITIQCERNSNGALTFDGLDTQNQNTSIELKGHPIFAGEVDNYYNVDTNGKHPPPPILCTVHDTFWLLSPATSNVKRFVIMQDDCTYVDGMFKENRNAKICGSTFTEQIDTYASEYRGYWIHPKLFNYIAKWVSPKYATIVGEIMDKINERIVAEHNADPNTTISPHVHNVTNEFMNYKQEKIEQFKQMNIELRQDRQYFQTRAIPKVKKGSFCLIVEEVHQYGDQIKIQIRRQMKNTIQRGSLEYYKHDTVLSNDNIPIATIINEVIKEVFI</sequence>
<gene>
    <name evidence="2" type="ORF">EZS28_014815</name>
</gene>
<dbReference type="PROSITE" id="PS51301">
    <property type="entry name" value="KILA_N"/>
    <property type="match status" value="1"/>
</dbReference>
<dbReference type="InterPro" id="IPR017880">
    <property type="entry name" value="KilA_N"/>
</dbReference>
<organism evidence="2 3">
    <name type="scientific">Streblomastix strix</name>
    <dbReference type="NCBI Taxonomy" id="222440"/>
    <lineage>
        <taxon>Eukaryota</taxon>
        <taxon>Metamonada</taxon>
        <taxon>Preaxostyla</taxon>
        <taxon>Oxymonadida</taxon>
        <taxon>Streblomastigidae</taxon>
        <taxon>Streblomastix</taxon>
    </lineage>
</organism>
<reference evidence="2 3" key="1">
    <citation type="submission" date="2019-03" db="EMBL/GenBank/DDBJ databases">
        <title>Single cell metagenomics reveals metabolic interactions within the superorganism composed of flagellate Streblomastix strix and complex community of Bacteroidetes bacteria on its surface.</title>
        <authorList>
            <person name="Treitli S.C."/>
            <person name="Kolisko M."/>
            <person name="Husnik F."/>
            <person name="Keeling P."/>
            <person name="Hampl V."/>
        </authorList>
    </citation>
    <scope>NUCLEOTIDE SEQUENCE [LARGE SCALE GENOMIC DNA]</scope>
    <source>
        <strain evidence="2">ST1C</strain>
    </source>
</reference>